<reference evidence="2 3" key="2">
    <citation type="journal article" date="2016" name="Appl. Microbiol. Biotechnol.">
        <title>Mutations improving production and secretion of extracellular lipase by Burkholderia glumae PG1.</title>
        <authorList>
            <person name="Knapp A."/>
            <person name="Voget S."/>
            <person name="Gao R."/>
            <person name="Zaburannyi N."/>
            <person name="Krysciak D."/>
            <person name="Breuer M."/>
            <person name="Hauer B."/>
            <person name="Streit W.R."/>
            <person name="Muller R."/>
            <person name="Daniel R."/>
            <person name="Jaeger K.E."/>
        </authorList>
    </citation>
    <scope>NUCLEOTIDE SEQUENCE [LARGE SCALE GENOMIC DNA]</scope>
    <source>
        <strain evidence="2 3">PG1</strain>
    </source>
</reference>
<name>A0A0B6S5A5_BURPL</name>
<evidence type="ECO:0000256" key="1">
    <source>
        <dbReference type="SAM" id="SignalP"/>
    </source>
</evidence>
<keyword evidence="1" id="KW-0732">Signal</keyword>
<keyword evidence="3" id="KW-1185">Reference proteome</keyword>
<proteinExistence type="predicted"/>
<dbReference type="EMBL" id="CP002581">
    <property type="protein sequence ID" value="AJK49604.1"/>
    <property type="molecule type" value="Genomic_DNA"/>
</dbReference>
<dbReference type="OrthoDB" id="9020034at2"/>
<feature type="signal peptide" evidence="1">
    <location>
        <begin position="1"/>
        <end position="29"/>
    </location>
</feature>
<organism evidence="2 3">
    <name type="scientific">Burkholderia plantarii</name>
    <dbReference type="NCBI Taxonomy" id="41899"/>
    <lineage>
        <taxon>Bacteria</taxon>
        <taxon>Pseudomonadati</taxon>
        <taxon>Pseudomonadota</taxon>
        <taxon>Betaproteobacteria</taxon>
        <taxon>Burkholderiales</taxon>
        <taxon>Burkholderiaceae</taxon>
        <taxon>Burkholderia</taxon>
    </lineage>
</organism>
<dbReference type="KEGG" id="bgp:BGL_2c15370"/>
<dbReference type="InterPro" id="IPR048087">
    <property type="entry name" value="VF_A0006-like"/>
</dbReference>
<dbReference type="AlphaFoldDB" id="A0A0B6S5A5"/>
<evidence type="ECO:0000313" key="2">
    <source>
        <dbReference type="EMBL" id="AJK49604.1"/>
    </source>
</evidence>
<dbReference type="NCBIfam" id="NF041602">
    <property type="entry name" value="VF_A0006_fam"/>
    <property type="match status" value="1"/>
</dbReference>
<accession>A0A0B6S5A5</accession>
<feature type="chain" id="PRO_5002124768" description="Lipoprotein" evidence="1">
    <location>
        <begin position="30"/>
        <end position="112"/>
    </location>
</feature>
<dbReference type="RefSeq" id="WP_042628015.1">
    <property type="nucleotide sequence ID" value="NZ_CP002581.1"/>
</dbReference>
<dbReference type="HOGENOM" id="CLU_156399_0_0_4"/>
<sequence length="112" mass="12440">MKSIHPIRRAATRIVLLAALAAAASPAFAFNEEANYNECILNTVSGTWNRNVVEMIRASCDRLYRRWAMLTPTDVSFHRCLLAHLPGVQSNAAIGPVVQACRRQSTDSDHFD</sequence>
<dbReference type="Proteomes" id="UP000031838">
    <property type="component" value="Chromosome 2"/>
</dbReference>
<evidence type="ECO:0008006" key="4">
    <source>
        <dbReference type="Google" id="ProtNLM"/>
    </source>
</evidence>
<evidence type="ECO:0000313" key="3">
    <source>
        <dbReference type="Proteomes" id="UP000031838"/>
    </source>
</evidence>
<protein>
    <recommendedName>
        <fullName evidence="4">Lipoprotein</fullName>
    </recommendedName>
</protein>
<gene>
    <name evidence="2" type="ORF">BGL_2c15370</name>
</gene>
<reference evidence="3" key="1">
    <citation type="submission" date="2011-03" db="EMBL/GenBank/DDBJ databases">
        <authorList>
            <person name="Voget S."/>
            <person name="Streit W.R."/>
            <person name="Jaeger K.E."/>
            <person name="Daniel R."/>
        </authorList>
    </citation>
    <scope>NUCLEOTIDE SEQUENCE [LARGE SCALE GENOMIC DNA]</scope>
    <source>
        <strain evidence="3">PG1</strain>
    </source>
</reference>